<proteinExistence type="predicted"/>
<organism evidence="2 3">
    <name type="scientific">Trinickia symbiotica</name>
    <dbReference type="NCBI Taxonomy" id="863227"/>
    <lineage>
        <taxon>Bacteria</taxon>
        <taxon>Pseudomonadati</taxon>
        <taxon>Pseudomonadota</taxon>
        <taxon>Betaproteobacteria</taxon>
        <taxon>Burkholderiales</taxon>
        <taxon>Burkholderiaceae</taxon>
        <taxon>Trinickia</taxon>
    </lineage>
</organism>
<dbReference type="RefSeq" id="WP_107148954.1">
    <property type="nucleotide sequence ID" value="NZ_PYUC01000001.1"/>
</dbReference>
<dbReference type="SUPFAM" id="SSF55785">
    <property type="entry name" value="PYP-like sensor domain (PAS domain)"/>
    <property type="match status" value="1"/>
</dbReference>
<dbReference type="InterPro" id="IPR035965">
    <property type="entry name" value="PAS-like_dom_sf"/>
</dbReference>
<dbReference type="EMBL" id="PYUC01000001">
    <property type="protein sequence ID" value="PTB22570.1"/>
    <property type="molecule type" value="Genomic_DNA"/>
</dbReference>
<evidence type="ECO:0000313" key="2">
    <source>
        <dbReference type="EMBL" id="PTB22570.1"/>
    </source>
</evidence>
<evidence type="ECO:0000313" key="3">
    <source>
        <dbReference type="Proteomes" id="UP000240638"/>
    </source>
</evidence>
<comment type="caution">
    <text evidence="2">The sequence shown here is derived from an EMBL/GenBank/DDBJ whole genome shotgun (WGS) entry which is preliminary data.</text>
</comment>
<dbReference type="InterPro" id="IPR013978">
    <property type="entry name" value="MEKHLA"/>
</dbReference>
<gene>
    <name evidence="2" type="ORF">C9I57_01985</name>
</gene>
<accession>A0A2T3Y1C3</accession>
<name>A0A2T3Y1C3_9BURK</name>
<reference evidence="2 3" key="1">
    <citation type="submission" date="2018-03" db="EMBL/GenBank/DDBJ databases">
        <title>Whole genome analyses suggest that Burkholderia sensu lato contains two further novel genera in the rhizoxinica-symbiotica group Mycetohabitans gen. nov., and Trinickia gen. nov.: implications for the evolution of diazotrophy and nodulation in the Burkholderiaceae.</title>
        <authorList>
            <person name="Estrada De Los Santos P."/>
            <person name="Palmer M."/>
            <person name="Chavez-Ramirez B."/>
            <person name="Steenkamp E.T."/>
            <person name="Hirsch A.M."/>
            <person name="Manyaka P."/>
            <person name="Maluk M."/>
            <person name="Lafos M."/>
            <person name="Crook M."/>
            <person name="Gross E."/>
            <person name="Simon M.F."/>
            <person name="Bueno Dos Reis Junior F."/>
            <person name="Poole P.S."/>
            <person name="Venter S.N."/>
            <person name="James E.K."/>
        </authorList>
    </citation>
    <scope>NUCLEOTIDE SEQUENCE [LARGE SCALE GENOMIC DNA]</scope>
    <source>
        <strain evidence="2 3">JPY-366</strain>
    </source>
</reference>
<sequence length="152" mass="17331">MDRRTDAPFFDLLTQSYRRFLGEELVPAGMSGPEGARWLYESAPFLLLAHDTAADPLFIYGNKTAQRRFEYEWDELVGLPSRLSAAAPDRNERSNFIERVTKDGYARNYRGIRIAKSGKQFWIEQASLWQLVADDGMRHGLAAMIPTTADLK</sequence>
<dbReference type="AlphaFoldDB" id="A0A2T3Y1C3"/>
<evidence type="ECO:0000259" key="1">
    <source>
        <dbReference type="Pfam" id="PF08670"/>
    </source>
</evidence>
<dbReference type="Gene3D" id="3.30.450.20">
    <property type="entry name" value="PAS domain"/>
    <property type="match status" value="1"/>
</dbReference>
<dbReference type="Pfam" id="PF08670">
    <property type="entry name" value="MEKHLA"/>
    <property type="match status" value="1"/>
</dbReference>
<feature type="domain" description="MEKHLA" evidence="1">
    <location>
        <begin position="9"/>
        <end position="146"/>
    </location>
</feature>
<dbReference type="Proteomes" id="UP000240638">
    <property type="component" value="Unassembled WGS sequence"/>
</dbReference>
<protein>
    <submittedName>
        <fullName evidence="2">MEKHLA domain-containing protein</fullName>
    </submittedName>
</protein>